<keyword evidence="3" id="KW-1185">Reference proteome</keyword>
<proteinExistence type="predicted"/>
<feature type="region of interest" description="Disordered" evidence="1">
    <location>
        <begin position="49"/>
        <end position="131"/>
    </location>
</feature>
<dbReference type="EMBL" id="CP126658">
    <property type="protein sequence ID" value="WJZ98707.1"/>
    <property type="molecule type" value="Genomic_DNA"/>
</dbReference>
<dbReference type="Proteomes" id="UP001227230">
    <property type="component" value="Chromosome 11"/>
</dbReference>
<sequence>MSTIPNLELKIETKWEIMLSLVVEPVALIYGLWEHRFGSGLQIQTQAQSLHGQHQARHQHKAPLSIWATPSGEASTGNDVEERGRGGGAETVELHGFRSHGTNRWTSPQMAPSTTPQEQAKRTVSRPPSTA</sequence>
<reference evidence="2 3" key="1">
    <citation type="journal article" date="2023" name="Hortic Res">
        <title>The complete reference genome for grapevine (Vitis vinifera L.) genetics and breeding.</title>
        <authorList>
            <person name="Shi X."/>
            <person name="Cao S."/>
            <person name="Wang X."/>
            <person name="Huang S."/>
            <person name="Wang Y."/>
            <person name="Liu Z."/>
            <person name="Liu W."/>
            <person name="Leng X."/>
            <person name="Peng Y."/>
            <person name="Wang N."/>
            <person name="Wang Y."/>
            <person name="Ma Z."/>
            <person name="Xu X."/>
            <person name="Zhang F."/>
            <person name="Xue H."/>
            <person name="Zhong H."/>
            <person name="Wang Y."/>
            <person name="Zhang K."/>
            <person name="Velt A."/>
            <person name="Avia K."/>
            <person name="Holtgrawe D."/>
            <person name="Grimplet J."/>
            <person name="Matus J.T."/>
            <person name="Ware D."/>
            <person name="Wu X."/>
            <person name="Wang H."/>
            <person name="Liu C."/>
            <person name="Fang Y."/>
            <person name="Rustenholz C."/>
            <person name="Cheng Z."/>
            <person name="Xiao H."/>
            <person name="Zhou Y."/>
        </authorList>
    </citation>
    <scope>NUCLEOTIDE SEQUENCE [LARGE SCALE GENOMIC DNA]</scope>
    <source>
        <strain evidence="3">cv. Pinot noir / PN40024</strain>
        <tissue evidence="2">Leaf</tissue>
    </source>
</reference>
<feature type="compositionally biased region" description="Polar residues" evidence="1">
    <location>
        <begin position="100"/>
        <end position="118"/>
    </location>
</feature>
<name>A0ABY9CVQ5_VITVI</name>
<gene>
    <name evidence="2" type="ORF">VitviT2T_017217</name>
</gene>
<accession>A0ABY9CVQ5</accession>
<organism evidence="2 3">
    <name type="scientific">Vitis vinifera</name>
    <name type="common">Grape</name>
    <dbReference type="NCBI Taxonomy" id="29760"/>
    <lineage>
        <taxon>Eukaryota</taxon>
        <taxon>Viridiplantae</taxon>
        <taxon>Streptophyta</taxon>
        <taxon>Embryophyta</taxon>
        <taxon>Tracheophyta</taxon>
        <taxon>Spermatophyta</taxon>
        <taxon>Magnoliopsida</taxon>
        <taxon>eudicotyledons</taxon>
        <taxon>Gunneridae</taxon>
        <taxon>Pentapetalae</taxon>
        <taxon>rosids</taxon>
        <taxon>Vitales</taxon>
        <taxon>Vitaceae</taxon>
        <taxon>Viteae</taxon>
        <taxon>Vitis</taxon>
    </lineage>
</organism>
<protein>
    <submittedName>
        <fullName evidence="2">Uncharacterized protein</fullName>
    </submittedName>
</protein>
<evidence type="ECO:0000256" key="1">
    <source>
        <dbReference type="SAM" id="MobiDB-lite"/>
    </source>
</evidence>
<evidence type="ECO:0000313" key="2">
    <source>
        <dbReference type="EMBL" id="WJZ98707.1"/>
    </source>
</evidence>
<evidence type="ECO:0000313" key="3">
    <source>
        <dbReference type="Proteomes" id="UP001227230"/>
    </source>
</evidence>